<feature type="domain" description="WH1" evidence="1">
    <location>
        <begin position="18"/>
        <end position="127"/>
    </location>
</feature>
<evidence type="ECO:0000313" key="2">
    <source>
        <dbReference type="EMBL" id="ORX48988.1"/>
    </source>
</evidence>
<dbReference type="InterPro" id="IPR011993">
    <property type="entry name" value="PH-like_dom_sf"/>
</dbReference>
<dbReference type="EMBL" id="MCFH01000025">
    <property type="protein sequence ID" value="ORX48988.1"/>
    <property type="molecule type" value="Genomic_DNA"/>
</dbReference>
<dbReference type="AlphaFoldDB" id="A0A1Y1V7J4"/>
<keyword evidence="3" id="KW-1185">Reference proteome</keyword>
<dbReference type="Proteomes" id="UP000193719">
    <property type="component" value="Unassembled WGS sequence"/>
</dbReference>
<dbReference type="STRING" id="1754191.A0A1Y1V7J4"/>
<dbReference type="SMART" id="SM00461">
    <property type="entry name" value="WH1"/>
    <property type="match status" value="1"/>
</dbReference>
<comment type="caution">
    <text evidence="2">The sequence shown here is derived from an EMBL/GenBank/DDBJ whole genome shotgun (WGS) entry which is preliminary data.</text>
</comment>
<dbReference type="Pfam" id="PF00568">
    <property type="entry name" value="WH1"/>
    <property type="match status" value="1"/>
</dbReference>
<reference evidence="2 3" key="1">
    <citation type="submission" date="2016-08" db="EMBL/GenBank/DDBJ databases">
        <title>Genomes of anaerobic fungi encode conserved fungal cellulosomes for biomass hydrolysis.</title>
        <authorList>
            <consortium name="DOE Joint Genome Institute"/>
            <person name="Haitjema C.H."/>
            <person name="Gilmore S.P."/>
            <person name="Henske J.K."/>
            <person name="Solomon K.V."/>
            <person name="De Groot R."/>
            <person name="Kuo A."/>
            <person name="Mondo S.J."/>
            <person name="Salamov A.A."/>
            <person name="Labutti K."/>
            <person name="Zhao Z."/>
            <person name="Chiniquy J."/>
            <person name="Barry K."/>
            <person name="Brewer H.M."/>
            <person name="Purvine S.O."/>
            <person name="Wright A.T."/>
            <person name="Boxma B."/>
            <person name="Van Alen T."/>
            <person name="Hackstein J.H."/>
            <person name="Baker S.E."/>
            <person name="Grigoriev I.V."/>
            <person name="O'Malley M.A."/>
        </authorList>
    </citation>
    <scope>NUCLEOTIDE SEQUENCE [LARGE SCALE GENOMIC DNA]</scope>
    <source>
        <strain evidence="3">finn</strain>
    </source>
</reference>
<dbReference type="Gene3D" id="2.30.29.30">
    <property type="entry name" value="Pleckstrin-homology domain (PH domain)/Phosphotyrosine-binding domain (PTB)"/>
    <property type="match status" value="1"/>
</dbReference>
<dbReference type="PROSITE" id="PS50229">
    <property type="entry name" value="WH1"/>
    <property type="match status" value="1"/>
</dbReference>
<evidence type="ECO:0000259" key="1">
    <source>
        <dbReference type="PROSITE" id="PS50229"/>
    </source>
</evidence>
<accession>A0A1Y1V7J4</accession>
<sequence>MAAVVSSFNDTENQLIENNLRRCQIMSKAVARLYFAFPARDTWSYKNLGAITVVYDNAGTYSFKLIDIQRNGELLWEYPISKQLKYKEECDFFHSFYTENFAGGLSFADENEAKTFLQCVVQCMNQVPRNTKTKSIISGPTIIPSVQNNKGK</sequence>
<gene>
    <name evidence="2" type="ORF">BCR36DRAFT_292723</name>
</gene>
<dbReference type="InterPro" id="IPR000697">
    <property type="entry name" value="WH1/EVH1_dom"/>
</dbReference>
<name>A0A1Y1V7J4_9FUNG</name>
<dbReference type="SUPFAM" id="SSF50729">
    <property type="entry name" value="PH domain-like"/>
    <property type="match status" value="1"/>
</dbReference>
<dbReference type="OrthoDB" id="8963340at2759"/>
<reference evidence="2 3" key="2">
    <citation type="submission" date="2016-08" db="EMBL/GenBank/DDBJ databases">
        <title>Pervasive Adenine N6-methylation of Active Genes in Fungi.</title>
        <authorList>
            <consortium name="DOE Joint Genome Institute"/>
            <person name="Mondo S.J."/>
            <person name="Dannebaum R.O."/>
            <person name="Kuo R.C."/>
            <person name="Labutti K."/>
            <person name="Haridas S."/>
            <person name="Kuo A."/>
            <person name="Salamov A."/>
            <person name="Ahrendt S.R."/>
            <person name="Lipzen A."/>
            <person name="Sullivan W."/>
            <person name="Andreopoulos W.B."/>
            <person name="Clum A."/>
            <person name="Lindquist E."/>
            <person name="Daum C."/>
            <person name="Ramamoorthy G.K."/>
            <person name="Gryganskyi A."/>
            <person name="Culley D."/>
            <person name="Magnuson J.K."/>
            <person name="James T.Y."/>
            <person name="O'Malley M.A."/>
            <person name="Stajich J.E."/>
            <person name="Spatafora J.W."/>
            <person name="Visel A."/>
            <person name="Grigoriev I.V."/>
        </authorList>
    </citation>
    <scope>NUCLEOTIDE SEQUENCE [LARGE SCALE GENOMIC DNA]</scope>
    <source>
        <strain evidence="3">finn</strain>
    </source>
</reference>
<protein>
    <submittedName>
        <fullName evidence="2">PH domain-like protein</fullName>
    </submittedName>
</protein>
<proteinExistence type="predicted"/>
<evidence type="ECO:0000313" key="3">
    <source>
        <dbReference type="Proteomes" id="UP000193719"/>
    </source>
</evidence>
<organism evidence="2 3">
    <name type="scientific">Piromyces finnis</name>
    <dbReference type="NCBI Taxonomy" id="1754191"/>
    <lineage>
        <taxon>Eukaryota</taxon>
        <taxon>Fungi</taxon>
        <taxon>Fungi incertae sedis</taxon>
        <taxon>Chytridiomycota</taxon>
        <taxon>Chytridiomycota incertae sedis</taxon>
        <taxon>Neocallimastigomycetes</taxon>
        <taxon>Neocallimastigales</taxon>
        <taxon>Neocallimastigaceae</taxon>
        <taxon>Piromyces</taxon>
    </lineage>
</organism>